<reference evidence="5 6" key="1">
    <citation type="journal article" date="2018" name="Arch. Microbiol.">
        <title>New insights into the metabolic potential of the phototrophic purple bacterium Rhodopila globiformis DSM 161(T) from its draft genome sequence and evidence for a vanadium-dependent nitrogenase.</title>
        <authorList>
            <person name="Imhoff J.F."/>
            <person name="Rahn T."/>
            <person name="Kunzel S."/>
            <person name="Neulinger S.C."/>
        </authorList>
    </citation>
    <scope>NUCLEOTIDE SEQUENCE [LARGE SCALE GENOMIC DNA]</scope>
    <source>
        <strain evidence="5 6">DSM 161</strain>
    </source>
</reference>
<dbReference type="GO" id="GO:0016832">
    <property type="term" value="F:aldehyde-lyase activity"/>
    <property type="evidence" value="ECO:0007669"/>
    <property type="project" value="TreeGrafter"/>
</dbReference>
<evidence type="ECO:0000256" key="3">
    <source>
        <dbReference type="ARBA" id="ARBA00023239"/>
    </source>
</evidence>
<dbReference type="PANTHER" id="PTHR30502">
    <property type="entry name" value="2-KETO-3-DEOXY-L-RHAMNONATE ALDOLASE"/>
    <property type="match status" value="1"/>
</dbReference>
<dbReference type="Pfam" id="PF03328">
    <property type="entry name" value="HpcH_HpaI"/>
    <property type="match status" value="1"/>
</dbReference>
<dbReference type="SUPFAM" id="SSF51621">
    <property type="entry name" value="Phosphoenolpyruvate/pyruvate domain"/>
    <property type="match status" value="1"/>
</dbReference>
<sequence length="262" mass="27787">MTPVRNVAREKLEQGHLSLGVGIRTTRSVEIAKMMAVAGFDWLFLDMEHGTMSLDACAQISAAALDAGITPIARVPNGQYAIATRALDNGALGIVMPHVDTAAEAREVVEKLKYPPVGHRSVGGWGPHYQLGKLATGDAVTALNAANLTVVMLETPAAIANADEIAAVPGIDVLLIGSNDLCAEMGIPGDFGHDRLAEAYRTMIAACRRHGKFPGMAGIYNEAIMPRYIEMGARFVLSGQDAAFLMAGAQARTAFMRRTLSV</sequence>
<evidence type="ECO:0000256" key="1">
    <source>
        <dbReference type="ARBA" id="ARBA00005568"/>
    </source>
</evidence>
<dbReference type="GO" id="GO:0005737">
    <property type="term" value="C:cytoplasm"/>
    <property type="evidence" value="ECO:0007669"/>
    <property type="project" value="TreeGrafter"/>
</dbReference>
<keyword evidence="3" id="KW-0456">Lyase</keyword>
<organism evidence="5 6">
    <name type="scientific">Rhodopila globiformis</name>
    <name type="common">Rhodopseudomonas globiformis</name>
    <dbReference type="NCBI Taxonomy" id="1071"/>
    <lineage>
        <taxon>Bacteria</taxon>
        <taxon>Pseudomonadati</taxon>
        <taxon>Pseudomonadota</taxon>
        <taxon>Alphaproteobacteria</taxon>
        <taxon>Acetobacterales</taxon>
        <taxon>Acetobacteraceae</taxon>
        <taxon>Rhodopila</taxon>
    </lineage>
</organism>
<dbReference type="EMBL" id="NHRY01000182">
    <property type="protein sequence ID" value="PPQ31806.1"/>
    <property type="molecule type" value="Genomic_DNA"/>
</dbReference>
<name>A0A2S6NB18_RHOGL</name>
<dbReference type="InterPro" id="IPR005000">
    <property type="entry name" value="Aldolase/citrate-lyase_domain"/>
</dbReference>
<dbReference type="InterPro" id="IPR050251">
    <property type="entry name" value="HpcH-HpaI_aldolase"/>
</dbReference>
<evidence type="ECO:0000313" key="5">
    <source>
        <dbReference type="EMBL" id="PPQ31806.1"/>
    </source>
</evidence>
<dbReference type="PANTHER" id="PTHR30502:SF0">
    <property type="entry name" value="PHOSPHOENOLPYRUVATE CARBOXYLASE FAMILY PROTEIN"/>
    <property type="match status" value="1"/>
</dbReference>
<accession>A0A2S6NB18</accession>
<evidence type="ECO:0000256" key="2">
    <source>
        <dbReference type="ARBA" id="ARBA00022723"/>
    </source>
</evidence>
<comment type="similarity">
    <text evidence="1">Belongs to the HpcH/HpaI aldolase family.</text>
</comment>
<evidence type="ECO:0000259" key="4">
    <source>
        <dbReference type="Pfam" id="PF03328"/>
    </source>
</evidence>
<comment type="caution">
    <text evidence="5">The sequence shown here is derived from an EMBL/GenBank/DDBJ whole genome shotgun (WGS) entry which is preliminary data.</text>
</comment>
<dbReference type="Gene3D" id="3.20.20.60">
    <property type="entry name" value="Phosphoenolpyruvate-binding domains"/>
    <property type="match status" value="1"/>
</dbReference>
<dbReference type="OrthoDB" id="9802624at2"/>
<protein>
    <submittedName>
        <fullName evidence="5">Aldolase</fullName>
    </submittedName>
</protein>
<keyword evidence="2" id="KW-0479">Metal-binding</keyword>
<feature type="domain" description="HpcH/HpaI aldolase/citrate lyase" evidence="4">
    <location>
        <begin position="30"/>
        <end position="212"/>
    </location>
</feature>
<dbReference type="AlphaFoldDB" id="A0A2S6NB18"/>
<dbReference type="InterPro" id="IPR040442">
    <property type="entry name" value="Pyrv_kinase-like_dom_sf"/>
</dbReference>
<dbReference type="RefSeq" id="WP_104519910.1">
    <property type="nucleotide sequence ID" value="NZ_NHRY01000182.1"/>
</dbReference>
<dbReference type="Proteomes" id="UP000239724">
    <property type="component" value="Unassembled WGS sequence"/>
</dbReference>
<dbReference type="GO" id="GO:0046872">
    <property type="term" value="F:metal ion binding"/>
    <property type="evidence" value="ECO:0007669"/>
    <property type="project" value="UniProtKB-KW"/>
</dbReference>
<keyword evidence="6" id="KW-1185">Reference proteome</keyword>
<dbReference type="InterPro" id="IPR015813">
    <property type="entry name" value="Pyrv/PenolPyrv_kinase-like_dom"/>
</dbReference>
<proteinExistence type="inferred from homology"/>
<gene>
    <name evidence="5" type="ORF">CCS01_16440</name>
</gene>
<evidence type="ECO:0000313" key="6">
    <source>
        <dbReference type="Proteomes" id="UP000239724"/>
    </source>
</evidence>